<accession>A0ABQ5C7T1</accession>
<keyword evidence="1" id="KW-0175">Coiled coil</keyword>
<reference evidence="3" key="1">
    <citation type="journal article" date="2022" name="Int. J. Mol. Sci.">
        <title>Draft Genome of Tanacetum Coccineum: Genomic Comparison of Closely Related Tanacetum-Family Plants.</title>
        <authorList>
            <person name="Yamashiro T."/>
            <person name="Shiraishi A."/>
            <person name="Nakayama K."/>
            <person name="Satake H."/>
        </authorList>
    </citation>
    <scope>NUCLEOTIDE SEQUENCE</scope>
</reference>
<feature type="region of interest" description="Disordered" evidence="2">
    <location>
        <begin position="1"/>
        <end position="28"/>
    </location>
</feature>
<feature type="compositionally biased region" description="Basic and acidic residues" evidence="2">
    <location>
        <begin position="8"/>
        <end position="28"/>
    </location>
</feature>
<sequence>MKSTPSNNERRRNLEIVEGHLRGESGEEGDRYGAFILRRCQSQKKNPDSIESTSFTSWLGNLGVFICQAEADMKKAAEAKNVELVKELEGLRVQFSDLQVNNKQLSQQVSSLQAQVTGE</sequence>
<evidence type="ECO:0000256" key="1">
    <source>
        <dbReference type="SAM" id="Coils"/>
    </source>
</evidence>
<keyword evidence="4" id="KW-1185">Reference proteome</keyword>
<name>A0ABQ5C7T1_9ASTR</name>
<feature type="coiled-coil region" evidence="1">
    <location>
        <begin position="74"/>
        <end position="115"/>
    </location>
</feature>
<dbReference type="EMBL" id="BQNB010013861">
    <property type="protein sequence ID" value="GJT21099.1"/>
    <property type="molecule type" value="Genomic_DNA"/>
</dbReference>
<comment type="caution">
    <text evidence="3">The sequence shown here is derived from an EMBL/GenBank/DDBJ whole genome shotgun (WGS) entry which is preliminary data.</text>
</comment>
<reference evidence="3" key="2">
    <citation type="submission" date="2022-01" db="EMBL/GenBank/DDBJ databases">
        <authorList>
            <person name="Yamashiro T."/>
            <person name="Shiraishi A."/>
            <person name="Satake H."/>
            <person name="Nakayama K."/>
        </authorList>
    </citation>
    <scope>NUCLEOTIDE SEQUENCE</scope>
</reference>
<organism evidence="3 4">
    <name type="scientific">Tanacetum coccineum</name>
    <dbReference type="NCBI Taxonomy" id="301880"/>
    <lineage>
        <taxon>Eukaryota</taxon>
        <taxon>Viridiplantae</taxon>
        <taxon>Streptophyta</taxon>
        <taxon>Embryophyta</taxon>
        <taxon>Tracheophyta</taxon>
        <taxon>Spermatophyta</taxon>
        <taxon>Magnoliopsida</taxon>
        <taxon>eudicotyledons</taxon>
        <taxon>Gunneridae</taxon>
        <taxon>Pentapetalae</taxon>
        <taxon>asterids</taxon>
        <taxon>campanulids</taxon>
        <taxon>Asterales</taxon>
        <taxon>Asteraceae</taxon>
        <taxon>Asteroideae</taxon>
        <taxon>Anthemideae</taxon>
        <taxon>Anthemidinae</taxon>
        <taxon>Tanacetum</taxon>
    </lineage>
</organism>
<evidence type="ECO:0000256" key="2">
    <source>
        <dbReference type="SAM" id="MobiDB-lite"/>
    </source>
</evidence>
<evidence type="ECO:0000313" key="3">
    <source>
        <dbReference type="EMBL" id="GJT21099.1"/>
    </source>
</evidence>
<gene>
    <name evidence="3" type="ORF">Tco_0891036</name>
</gene>
<proteinExistence type="predicted"/>
<evidence type="ECO:0000313" key="4">
    <source>
        <dbReference type="Proteomes" id="UP001151760"/>
    </source>
</evidence>
<protein>
    <submittedName>
        <fullName evidence="3">Uncharacterized protein</fullName>
    </submittedName>
</protein>
<dbReference type="Proteomes" id="UP001151760">
    <property type="component" value="Unassembled WGS sequence"/>
</dbReference>